<gene>
    <name evidence="1" type="ORF">BTO08_20525</name>
</gene>
<dbReference type="PANTHER" id="PTHR38785:SF1">
    <property type="entry name" value="HOMOLOG OF VIRK"/>
    <property type="match status" value="1"/>
</dbReference>
<dbReference type="Proteomes" id="UP000238730">
    <property type="component" value="Unassembled WGS sequence"/>
</dbReference>
<dbReference type="OrthoDB" id="6835762at2"/>
<reference evidence="1 2" key="1">
    <citation type="submission" date="2016-12" db="EMBL/GenBank/DDBJ databases">
        <title>Diversity of luminous bacteria.</title>
        <authorList>
            <person name="Yoshizawa S."/>
            <person name="Kogure K."/>
        </authorList>
    </citation>
    <scope>NUCLEOTIDE SEQUENCE [LARGE SCALE GENOMIC DNA]</scope>
    <source>
        <strain evidence="1 2">LC1-200</strain>
    </source>
</reference>
<dbReference type="RefSeq" id="WP_105062407.1">
    <property type="nucleotide sequence ID" value="NZ_MSCJ01000003.1"/>
</dbReference>
<dbReference type="PANTHER" id="PTHR38785">
    <property type="entry name" value="HOMOLOG OF VIRK"/>
    <property type="match status" value="1"/>
</dbReference>
<comment type="caution">
    <text evidence="1">The sequence shown here is derived from an EMBL/GenBank/DDBJ whole genome shotgun (WGS) entry which is preliminary data.</text>
</comment>
<name>A0A2S7VKD5_PHOAN</name>
<proteinExistence type="predicted"/>
<evidence type="ECO:0000313" key="1">
    <source>
        <dbReference type="EMBL" id="PQJ62613.1"/>
    </source>
</evidence>
<dbReference type="GO" id="GO:0006974">
    <property type="term" value="P:DNA damage response"/>
    <property type="evidence" value="ECO:0007669"/>
    <property type="project" value="TreeGrafter"/>
</dbReference>
<protein>
    <submittedName>
        <fullName evidence="1">VirK protein</fullName>
    </submittedName>
</protein>
<dbReference type="AlphaFoldDB" id="A0A2S7VKD5"/>
<dbReference type="InterPro" id="IPR007488">
    <property type="entry name" value="DUF535"/>
</dbReference>
<dbReference type="Pfam" id="PF04393">
    <property type="entry name" value="DUF535"/>
    <property type="match status" value="1"/>
</dbReference>
<organism evidence="1 2">
    <name type="scientific">Photobacterium angustum</name>
    <dbReference type="NCBI Taxonomy" id="661"/>
    <lineage>
        <taxon>Bacteria</taxon>
        <taxon>Pseudomonadati</taxon>
        <taxon>Pseudomonadota</taxon>
        <taxon>Gammaproteobacteria</taxon>
        <taxon>Vibrionales</taxon>
        <taxon>Vibrionaceae</taxon>
        <taxon>Photobacterium</taxon>
    </lineage>
</organism>
<sequence>MSILKSAKLAYSHKNHGKTLSIAKYAFRAMVYSRQYKELAHFFSNAQRQEVIEQQPEFLMRFTKPYLATCFSKNQIVEVLKKHYNWMENHFSDSARHTIYTDELELYSFDIEDKSYQVKLSFDHTYRREGELALILTDSNDHRYYAIAFTVIDNDIYVGCMQGGANDNGFSRLFTKAFYGLRPKSFMVETLRLFANDMNIEHIYAVKNSAHVYTAKRYGKKASTINLNYDQLWQEHNGEEFNDDFYLLPLHTERRAMEDIKRPKRKMYRERYAWLDEYDQELKEKLDAVSIVH</sequence>
<dbReference type="EMBL" id="MSCJ01000003">
    <property type="protein sequence ID" value="PQJ62613.1"/>
    <property type="molecule type" value="Genomic_DNA"/>
</dbReference>
<evidence type="ECO:0000313" key="2">
    <source>
        <dbReference type="Proteomes" id="UP000238730"/>
    </source>
</evidence>
<accession>A0A2S7VKD5</accession>